<comment type="function">
    <text evidence="2">Ferredoxins are iron-sulfur proteins that transfer electrons in a wide variety of metabolic reactions.</text>
</comment>
<dbReference type="PANTHER" id="PTHR24960:SF79">
    <property type="entry name" value="PHOTOSYSTEM I IRON-SULFUR CENTER"/>
    <property type="match status" value="1"/>
</dbReference>
<dbReference type="InterPro" id="IPR012349">
    <property type="entry name" value="Split_barrel_FMN-bd"/>
</dbReference>
<reference evidence="9 10" key="1">
    <citation type="submission" date="2018-05" db="EMBL/GenBank/DDBJ databases">
        <title>Genome comparison of Eubacterium sp.</title>
        <authorList>
            <person name="Feng Y."/>
            <person name="Sanchez-Andrea I."/>
            <person name="Stams A.J.M."/>
            <person name="De Vos W.M."/>
        </authorList>
    </citation>
    <scope>NUCLEOTIDE SEQUENCE [LARGE SCALE GENOMIC DNA]</scope>
    <source>
        <strain evidence="9 10">YI</strain>
    </source>
</reference>
<dbReference type="InterPro" id="IPR017900">
    <property type="entry name" value="4Fe4S_Fe_S_CS"/>
</dbReference>
<organism evidence="9 10">
    <name type="scientific">Eubacterium maltosivorans</name>
    <dbReference type="NCBI Taxonomy" id="2041044"/>
    <lineage>
        <taxon>Bacteria</taxon>
        <taxon>Bacillati</taxon>
        <taxon>Bacillota</taxon>
        <taxon>Clostridia</taxon>
        <taxon>Eubacteriales</taxon>
        <taxon>Eubacteriaceae</taxon>
        <taxon>Eubacterium</taxon>
    </lineage>
</organism>
<keyword evidence="10" id="KW-1185">Reference proteome</keyword>
<dbReference type="EMBL" id="CP029487">
    <property type="protein sequence ID" value="QCT70111.1"/>
    <property type="molecule type" value="Genomic_DNA"/>
</dbReference>
<dbReference type="AlphaFoldDB" id="A0A4P9C620"/>
<evidence type="ECO:0000256" key="1">
    <source>
        <dbReference type="ARBA" id="ARBA00001966"/>
    </source>
</evidence>
<feature type="domain" description="4Fe-4S ferredoxin-type" evidence="8">
    <location>
        <begin position="162"/>
        <end position="196"/>
    </location>
</feature>
<evidence type="ECO:0000256" key="5">
    <source>
        <dbReference type="ARBA" id="ARBA00022723"/>
    </source>
</evidence>
<keyword evidence="4" id="KW-0004">4Fe-4S</keyword>
<sequence>MMTIKEIYENFNQIGCLTFSTLAENGYVESRIAHFFAFDEDGLYFRTMDVKPFYRELKQTGKVSVCGMYPSSQVSHDENNLPSFVPGYTMRITGDIRELTMDEVAEKAKSNRDFNVAAYDIKKYPRTRIFVLCRAWGERYDFDYAKEKRDHKLERERFAYGGMPYVNPGLAITDACIECGKCAEICSFNAIEKGDPYRINGNRCDECGNCFHDCPVSAIISKG</sequence>
<dbReference type="GO" id="GO:0051539">
    <property type="term" value="F:4 iron, 4 sulfur cluster binding"/>
    <property type="evidence" value="ECO:0007669"/>
    <property type="project" value="UniProtKB-KW"/>
</dbReference>
<feature type="domain" description="4Fe-4S ferredoxin-type" evidence="8">
    <location>
        <begin position="197"/>
        <end position="223"/>
    </location>
</feature>
<protein>
    <recommendedName>
        <fullName evidence="3">Ferredoxin</fullName>
    </recommendedName>
</protein>
<proteinExistence type="predicted"/>
<dbReference type="PROSITE" id="PS51379">
    <property type="entry name" value="4FE4S_FER_2"/>
    <property type="match status" value="2"/>
</dbReference>
<dbReference type="Proteomes" id="UP000218387">
    <property type="component" value="Chromosome"/>
</dbReference>
<dbReference type="SUPFAM" id="SSF50475">
    <property type="entry name" value="FMN-binding split barrel"/>
    <property type="match status" value="1"/>
</dbReference>
<dbReference type="Gene3D" id="2.30.110.10">
    <property type="entry name" value="Electron Transport, Fmn-binding Protein, Chain A"/>
    <property type="match status" value="1"/>
</dbReference>
<accession>A0A4P9C620</accession>
<comment type="cofactor">
    <cofactor evidence="1">
        <name>[4Fe-4S] cluster</name>
        <dbReference type="ChEBI" id="CHEBI:49883"/>
    </cofactor>
</comment>
<dbReference type="InterPro" id="IPR017896">
    <property type="entry name" value="4Fe4S_Fe-S-bd"/>
</dbReference>
<evidence type="ECO:0000313" key="10">
    <source>
        <dbReference type="Proteomes" id="UP000218387"/>
    </source>
</evidence>
<dbReference type="KEGG" id="emt:CPZ25_001890"/>
<evidence type="ECO:0000256" key="3">
    <source>
        <dbReference type="ARBA" id="ARBA00013529"/>
    </source>
</evidence>
<dbReference type="Gene3D" id="3.30.70.20">
    <property type="match status" value="1"/>
</dbReference>
<dbReference type="SUPFAM" id="SSF54862">
    <property type="entry name" value="4Fe-4S ferredoxins"/>
    <property type="match status" value="1"/>
</dbReference>
<keyword evidence="6" id="KW-0408">Iron</keyword>
<keyword evidence="5" id="KW-0479">Metal-binding</keyword>
<evidence type="ECO:0000256" key="2">
    <source>
        <dbReference type="ARBA" id="ARBA00003532"/>
    </source>
</evidence>
<evidence type="ECO:0000256" key="4">
    <source>
        <dbReference type="ARBA" id="ARBA00022485"/>
    </source>
</evidence>
<dbReference type="GO" id="GO:0046872">
    <property type="term" value="F:metal ion binding"/>
    <property type="evidence" value="ECO:0007669"/>
    <property type="project" value="UniProtKB-KW"/>
</dbReference>
<dbReference type="PANTHER" id="PTHR24960">
    <property type="entry name" value="PHOTOSYSTEM I IRON-SULFUR CENTER-RELATED"/>
    <property type="match status" value="1"/>
</dbReference>
<evidence type="ECO:0000256" key="6">
    <source>
        <dbReference type="ARBA" id="ARBA00023004"/>
    </source>
</evidence>
<evidence type="ECO:0000256" key="7">
    <source>
        <dbReference type="ARBA" id="ARBA00023014"/>
    </source>
</evidence>
<dbReference type="PROSITE" id="PS00198">
    <property type="entry name" value="4FE4S_FER_1"/>
    <property type="match status" value="1"/>
</dbReference>
<name>A0A4P9C620_EUBML</name>
<gene>
    <name evidence="9" type="ORF">CPZ25_001890</name>
</gene>
<keyword evidence="7" id="KW-0411">Iron-sulfur</keyword>
<dbReference type="Pfam" id="PF12838">
    <property type="entry name" value="Fer4_7"/>
    <property type="match status" value="1"/>
</dbReference>
<dbReference type="InterPro" id="IPR050157">
    <property type="entry name" value="PSI_iron-sulfur_center"/>
</dbReference>
<evidence type="ECO:0000259" key="8">
    <source>
        <dbReference type="PROSITE" id="PS51379"/>
    </source>
</evidence>
<evidence type="ECO:0000313" key="9">
    <source>
        <dbReference type="EMBL" id="QCT70111.1"/>
    </source>
</evidence>
<dbReference type="RefSeq" id="WP_096919493.1">
    <property type="nucleotide sequence ID" value="NZ_CABJDW020000015.1"/>
</dbReference>